<proteinExistence type="predicted"/>
<dbReference type="Pfam" id="PF13374">
    <property type="entry name" value="TPR_10"/>
    <property type="match status" value="1"/>
</dbReference>
<dbReference type="PROSITE" id="PS51996">
    <property type="entry name" value="TR_MART"/>
    <property type="match status" value="1"/>
</dbReference>
<dbReference type="InterPro" id="IPR011990">
    <property type="entry name" value="TPR-like_helical_dom_sf"/>
</dbReference>
<dbReference type="SUPFAM" id="SSF48452">
    <property type="entry name" value="TPR-like"/>
    <property type="match status" value="2"/>
</dbReference>
<evidence type="ECO:0000313" key="6">
    <source>
        <dbReference type="Proteomes" id="UP000663829"/>
    </source>
</evidence>
<protein>
    <recommendedName>
        <fullName evidence="7">NAD(P)(+)--arginine ADP-ribosyltransferase</fullName>
    </recommendedName>
</protein>
<feature type="repeat" description="TPR" evidence="3">
    <location>
        <begin position="839"/>
        <end position="872"/>
    </location>
</feature>
<dbReference type="Pfam" id="PF13424">
    <property type="entry name" value="TPR_12"/>
    <property type="match status" value="4"/>
</dbReference>
<comment type="caution">
    <text evidence="4">The sequence shown here is derived from an EMBL/GenBank/DDBJ whole genome shotgun (WGS) entry which is preliminary data.</text>
</comment>
<feature type="repeat" description="TPR" evidence="3">
    <location>
        <begin position="881"/>
        <end position="914"/>
    </location>
</feature>
<feature type="repeat" description="TPR" evidence="3">
    <location>
        <begin position="713"/>
        <end position="746"/>
    </location>
</feature>
<dbReference type="Gene3D" id="3.90.176.10">
    <property type="entry name" value="Toxin ADP-ribosyltransferase, Chain A, domain 1"/>
    <property type="match status" value="1"/>
</dbReference>
<dbReference type="Pfam" id="PF13432">
    <property type="entry name" value="TPR_16"/>
    <property type="match status" value="1"/>
</dbReference>
<dbReference type="AlphaFoldDB" id="A0A814K4I7"/>
<feature type="repeat" description="TPR" evidence="3">
    <location>
        <begin position="797"/>
        <end position="830"/>
    </location>
</feature>
<dbReference type="EMBL" id="CAJOBC010004166">
    <property type="protein sequence ID" value="CAF3817332.1"/>
    <property type="molecule type" value="Genomic_DNA"/>
</dbReference>
<evidence type="ECO:0000256" key="3">
    <source>
        <dbReference type="PROSITE-ProRule" id="PRU00339"/>
    </source>
</evidence>
<dbReference type="SUPFAM" id="SSF56399">
    <property type="entry name" value="ADP-ribosylation"/>
    <property type="match status" value="1"/>
</dbReference>
<accession>A0A814K4I7</accession>
<dbReference type="PROSITE" id="PS50293">
    <property type="entry name" value="TPR_REGION"/>
    <property type="match status" value="3"/>
</dbReference>
<reference evidence="4" key="1">
    <citation type="submission" date="2021-02" db="EMBL/GenBank/DDBJ databases">
        <authorList>
            <person name="Nowell W R."/>
        </authorList>
    </citation>
    <scope>NUCLEOTIDE SEQUENCE</scope>
</reference>
<dbReference type="PROSITE" id="PS50005">
    <property type="entry name" value="TPR"/>
    <property type="match status" value="9"/>
</dbReference>
<dbReference type="PANTHER" id="PTHR45641">
    <property type="entry name" value="TETRATRICOPEPTIDE REPEAT PROTEIN (AFU_ORTHOLOGUE AFUA_6G03870)"/>
    <property type="match status" value="1"/>
</dbReference>
<feature type="repeat" description="TPR" evidence="3">
    <location>
        <begin position="923"/>
        <end position="956"/>
    </location>
</feature>
<evidence type="ECO:0000313" key="5">
    <source>
        <dbReference type="EMBL" id="CAF3817332.1"/>
    </source>
</evidence>
<keyword evidence="1" id="KW-0677">Repeat</keyword>
<dbReference type="Proteomes" id="UP000681722">
    <property type="component" value="Unassembled WGS sequence"/>
</dbReference>
<sequence length="1000" mass="116642">MTKTQQSILDQKRIIQRKYSDRIILQTLKRKTKRINDKNLKPVSWPLSTSEFVNDFELIHEIKDPQYLNTLKLPKKKRLSSWADLAVSKRTLSNKRTCANPVGMSGNKNSFIILWLDANNVNTEYLNDGLMTDRKIRLDTLVNNIKTFNNKKKCLDYLSTILIEKIFFIISGSFGKTIVPLIYKHEQIQFIYIYCLNKDKHEKWTKNYSEKIHGIFNNKNDLIGKLTEDTGIYSSQNMLSSISIFNLSNKEKSVRDLNKEQAKFMWFQLLLEILLRLPSSKIAKNEMIKESKLQYYDNKFELQRINEFQKDYHSSNAIAWYTRDCFLYRLLNRSFRLQDIDIIFKFRFIITDLYDELSKLYPKFISSNDKILFVYRGQGMFVDELNNLKQNIGGLISINTFFSTTTSSEVALLFAGEGTGRPLIESVVFEIEIDTSKITKPYANIEKLSYLKTENEILFSMGTIFQIESIEELDGKIWYIKLILSSEEKELNELMNHFKNDIEKTPNLFTFGVYLYKMGDYIKAEKYFRIILRQQSMNPLDKAIIFNCIGALYDEKGNYDRALKLYKKALILQLKFKILFTDPIRLSMTFNNIGHVFDNKGQYNLALKYYKKALQTDRTLSRVSESDISAVYGNIGCVQIKQGKFRLALKNLTKALNLRLKYLPSNHPDIAITYNNIGQIYFQIGSYTDALDNYQKALDNQAKYLVPDHSSLATTFSNIGELNSELGHYTIALENYQKAVDIQQKTLPLNHPDLAIMFDNIGCVYSKKEDYDTALEYFQKALTIELISLASNHPALSTTYNNMGNAYYQQRKYLLALQNFRKALKVSLAAFLRKDLSFASIYNNMGLLYYQRTNYVKALKYHKKALEIKLIHLPIHHPDLGSSYNNIGLIYHKKGNYTMALKNYEKCVEIRLQTLPFDHPDIGITYDNIGMVYYDKEDYENALLYLKKALDIQLPLNQSYLAVTYHNLAQIYLKQKNHDMVLAYYTKYLEAQNRLTQTKT</sequence>
<dbReference type="Gene3D" id="1.25.40.10">
    <property type="entry name" value="Tetratricopeptide repeat domain"/>
    <property type="match status" value="4"/>
</dbReference>
<organism evidence="4 6">
    <name type="scientific">Didymodactylos carnosus</name>
    <dbReference type="NCBI Taxonomy" id="1234261"/>
    <lineage>
        <taxon>Eukaryota</taxon>
        <taxon>Metazoa</taxon>
        <taxon>Spiralia</taxon>
        <taxon>Gnathifera</taxon>
        <taxon>Rotifera</taxon>
        <taxon>Eurotatoria</taxon>
        <taxon>Bdelloidea</taxon>
        <taxon>Philodinida</taxon>
        <taxon>Philodinidae</taxon>
        <taxon>Didymodactylos</taxon>
    </lineage>
</organism>
<dbReference type="Proteomes" id="UP000663829">
    <property type="component" value="Unassembled WGS sequence"/>
</dbReference>
<dbReference type="OrthoDB" id="19588at2759"/>
<feature type="repeat" description="TPR" evidence="3">
    <location>
        <begin position="543"/>
        <end position="576"/>
    </location>
</feature>
<feature type="repeat" description="TPR" evidence="3">
    <location>
        <begin position="671"/>
        <end position="704"/>
    </location>
</feature>
<dbReference type="PANTHER" id="PTHR45641:SF19">
    <property type="entry name" value="NEPHROCYSTIN-3"/>
    <property type="match status" value="1"/>
</dbReference>
<evidence type="ECO:0000256" key="1">
    <source>
        <dbReference type="ARBA" id="ARBA00022737"/>
    </source>
</evidence>
<evidence type="ECO:0008006" key="7">
    <source>
        <dbReference type="Google" id="ProtNLM"/>
    </source>
</evidence>
<evidence type="ECO:0000256" key="2">
    <source>
        <dbReference type="ARBA" id="ARBA00022803"/>
    </source>
</evidence>
<keyword evidence="2 3" id="KW-0802">TPR repeat</keyword>
<dbReference type="InterPro" id="IPR019734">
    <property type="entry name" value="TPR_rpt"/>
</dbReference>
<gene>
    <name evidence="4" type="ORF">GPM918_LOCUS16109</name>
    <name evidence="5" type="ORF">SRO942_LOCUS16112</name>
</gene>
<dbReference type="Pfam" id="PF13181">
    <property type="entry name" value="TPR_8"/>
    <property type="match status" value="1"/>
</dbReference>
<dbReference type="EMBL" id="CAJNOQ010004164">
    <property type="protein sequence ID" value="CAF1047542.1"/>
    <property type="molecule type" value="Genomic_DNA"/>
</dbReference>
<keyword evidence="6" id="KW-1185">Reference proteome</keyword>
<evidence type="ECO:0000313" key="4">
    <source>
        <dbReference type="EMBL" id="CAF1047542.1"/>
    </source>
</evidence>
<feature type="repeat" description="TPR" evidence="3">
    <location>
        <begin position="755"/>
        <end position="788"/>
    </location>
</feature>
<dbReference type="SMART" id="SM00671">
    <property type="entry name" value="SEL1"/>
    <property type="match status" value="6"/>
</dbReference>
<name>A0A814K4I7_9BILA</name>
<dbReference type="InterPro" id="IPR006597">
    <property type="entry name" value="Sel1-like"/>
</dbReference>
<feature type="repeat" description="TPR" evidence="3">
    <location>
        <begin position="587"/>
        <end position="620"/>
    </location>
</feature>
<dbReference type="SMART" id="SM00028">
    <property type="entry name" value="TPR"/>
    <property type="match status" value="12"/>
</dbReference>